<feature type="region of interest" description="Disordered" evidence="5">
    <location>
        <begin position="882"/>
        <end position="917"/>
    </location>
</feature>
<dbReference type="PANTHER" id="PTHR23423">
    <property type="entry name" value="ORGANIC SOLUTE TRANSPORTER-RELATED"/>
    <property type="match status" value="1"/>
</dbReference>
<proteinExistence type="predicted"/>
<evidence type="ECO:0000256" key="6">
    <source>
        <dbReference type="SAM" id="Phobius"/>
    </source>
</evidence>
<feature type="transmembrane region" description="Helical" evidence="6">
    <location>
        <begin position="386"/>
        <end position="408"/>
    </location>
</feature>
<dbReference type="OrthoDB" id="5348404at2759"/>
<feature type="transmembrane region" description="Helical" evidence="6">
    <location>
        <begin position="351"/>
        <end position="371"/>
    </location>
</feature>
<name>J4G169_9APHY</name>
<keyword evidence="2 6" id="KW-0812">Transmembrane</keyword>
<dbReference type="HOGENOM" id="CLU_280752_0_0_1"/>
<feature type="transmembrane region" description="Helical" evidence="6">
    <location>
        <begin position="496"/>
        <end position="518"/>
    </location>
</feature>
<gene>
    <name evidence="7" type="ORF">FIBRA_01805</name>
</gene>
<feature type="compositionally biased region" description="Polar residues" evidence="5">
    <location>
        <begin position="908"/>
        <end position="917"/>
    </location>
</feature>
<feature type="region of interest" description="Disordered" evidence="5">
    <location>
        <begin position="984"/>
        <end position="1091"/>
    </location>
</feature>
<accession>J4G169</accession>
<feature type="compositionally biased region" description="Polar residues" evidence="5">
    <location>
        <begin position="933"/>
        <end position="949"/>
    </location>
</feature>
<evidence type="ECO:0000256" key="3">
    <source>
        <dbReference type="ARBA" id="ARBA00022989"/>
    </source>
</evidence>
<feature type="region of interest" description="Disordered" evidence="5">
    <location>
        <begin position="933"/>
        <end position="952"/>
    </location>
</feature>
<evidence type="ECO:0000313" key="8">
    <source>
        <dbReference type="Proteomes" id="UP000006352"/>
    </source>
</evidence>
<feature type="transmembrane region" description="Helical" evidence="6">
    <location>
        <begin position="414"/>
        <end position="437"/>
    </location>
</feature>
<sequence>MDIDVSNLFDDMFNSTTSYSPTFLQYPSLVSQVYHQHARELGRWLINDGYDFVPNSVQDASFEEAVKSMNTSPEPVVLVEISQEEMFTFTKAAQSGNSDESKLKVQIIVTSTTPMECILEFNSKLTFWASLCHELRLYNTAYSLYPYATFERRESLAISYDSKSSSKTRALGKYARRGWKIIALTPLIVSRVAGEISLPREFFPGVPRWVVDNKSWVVHLDTTGVVPPRALSPSSTALTWDPAAENSWIMMPYKDGVTLKTFYMSHQIAKTTILKSRYAVADDSYLGYLRDFFRVQGELEYFKLPPDEDRFKSDAWTCMADIVNGKCFAQEAPAEPPLIQHGNIVLQAHDIGWIITGCFTLLALIGSFWLINKHLLWYTNKVEQRYIVRILFMVPIYAVITFTSYLFWNHSIALLLIRDCYEAIVLTSFFYLILNYLSHDPLEQKDIFRKERLSRENDREARRQGRTPTRWVFPLQFIRWKPEDGLHFLQLMKWGVLQYCVVRPITTLAAVILNYIGLYCDDSWSPGWGHLYITVIMSISVTIAMYCLLQLYVPISGHLAPHKPLLKLFAVKAVVFLTFWQETFVSLLEDFGVIKDTQYMTADNIATGISAILETFEMTLFALLHMRAYTYKVYYTPPNCTVRWRSLLHAMNFNETFRELWTGTVYMIHRMRNRETDALSRREAVMEDVFGKSRIDMRNRVHPRSEKSPFHDQTPLPVEADEIVHIDVERQWLGIGDDYGYGLGEYSRSRKERSDPLEDQIERELLVRGHKRSQSRDHGAKYSYLHPDSPDNATPIHHRHPSWWQSMFPSNEEGHSHQDRPWRRSRTDPTLAHYTYDDPPPPSAIRTYRSSQKNLVADAVKVASVDLLPASRCTPLLSHQTQSILTDKRQERPLPAPPALSPTSLSPIDSTSDVTSRNSDSFLHRAFVGLPDSSSSAEVTISTPPSSQSHRTRVRLIGEPQILIQEISSARRPILIRSLAPTGTPVATASNRATLTTLPESPSQRHGRPAGDQHPVPPAPRTASSPRKSSHQRPHFRPRFTPSRDQIVLPTPLSSALNGRAQTNTSAPSAVEPRILPLDSSPAPAQPPQSHVLDLPLNVIFPPPSRSVSQDPSRHLHL</sequence>
<evidence type="ECO:0000256" key="2">
    <source>
        <dbReference type="ARBA" id="ARBA00022692"/>
    </source>
</evidence>
<evidence type="ECO:0000256" key="1">
    <source>
        <dbReference type="ARBA" id="ARBA00004141"/>
    </source>
</evidence>
<evidence type="ECO:0000256" key="4">
    <source>
        <dbReference type="ARBA" id="ARBA00023136"/>
    </source>
</evidence>
<keyword evidence="4 6" id="KW-0472">Membrane</keyword>
<dbReference type="SMART" id="SM01417">
    <property type="entry name" value="Solute_trans_a"/>
    <property type="match status" value="1"/>
</dbReference>
<keyword evidence="8" id="KW-1185">Reference proteome</keyword>
<dbReference type="EMBL" id="HE796951">
    <property type="protein sequence ID" value="CCL99783.1"/>
    <property type="molecule type" value="Genomic_DNA"/>
</dbReference>
<feature type="compositionally biased region" description="Polar residues" evidence="5">
    <location>
        <begin position="1052"/>
        <end position="1068"/>
    </location>
</feature>
<dbReference type="GeneID" id="24094694"/>
<dbReference type="GO" id="GO:0016020">
    <property type="term" value="C:membrane"/>
    <property type="evidence" value="ECO:0007669"/>
    <property type="project" value="UniProtKB-SubCell"/>
</dbReference>
<feature type="transmembrane region" description="Helical" evidence="6">
    <location>
        <begin position="530"/>
        <end position="553"/>
    </location>
</feature>
<reference evidence="7 8" key="1">
    <citation type="journal article" date="2012" name="Appl. Environ. Microbiol.">
        <title>Short-read sequencing for genomic analysis of the brown rot fungus Fibroporia radiculosa.</title>
        <authorList>
            <person name="Tang J.D."/>
            <person name="Perkins A.D."/>
            <person name="Sonstegard T.S."/>
            <person name="Schroeder S.G."/>
            <person name="Burgess S.C."/>
            <person name="Diehl S.V."/>
        </authorList>
    </citation>
    <scope>NUCLEOTIDE SEQUENCE [LARGE SCALE GENOMIC DNA]</scope>
    <source>
        <strain evidence="7 8">TFFH 294</strain>
    </source>
</reference>
<dbReference type="Pfam" id="PF03619">
    <property type="entry name" value="Solute_trans_a"/>
    <property type="match status" value="1"/>
</dbReference>
<dbReference type="RefSeq" id="XP_012179066.1">
    <property type="nucleotide sequence ID" value="XM_012323676.1"/>
</dbReference>
<dbReference type="Proteomes" id="UP000006352">
    <property type="component" value="Unassembled WGS sequence"/>
</dbReference>
<keyword evidence="3 6" id="KW-1133">Transmembrane helix</keyword>
<feature type="region of interest" description="Disordered" evidence="5">
    <location>
        <begin position="809"/>
        <end position="843"/>
    </location>
</feature>
<feature type="compositionally biased region" description="Polar residues" evidence="5">
    <location>
        <begin position="985"/>
        <end position="1004"/>
    </location>
</feature>
<feature type="transmembrane region" description="Helical" evidence="6">
    <location>
        <begin position="565"/>
        <end position="585"/>
    </location>
</feature>
<organism evidence="7 8">
    <name type="scientific">Fibroporia radiculosa</name>
    <dbReference type="NCBI Taxonomy" id="599839"/>
    <lineage>
        <taxon>Eukaryota</taxon>
        <taxon>Fungi</taxon>
        <taxon>Dikarya</taxon>
        <taxon>Basidiomycota</taxon>
        <taxon>Agaricomycotina</taxon>
        <taxon>Agaricomycetes</taxon>
        <taxon>Polyporales</taxon>
        <taxon>Fibroporiaceae</taxon>
        <taxon>Fibroporia</taxon>
    </lineage>
</organism>
<dbReference type="InParanoid" id="J4G169"/>
<protein>
    <submittedName>
        <fullName evidence="7">Uncharacterized protein</fullName>
    </submittedName>
</protein>
<evidence type="ECO:0000313" key="7">
    <source>
        <dbReference type="EMBL" id="CCL99783.1"/>
    </source>
</evidence>
<feature type="compositionally biased region" description="Basic and acidic residues" evidence="5">
    <location>
        <begin position="812"/>
        <end position="827"/>
    </location>
</feature>
<evidence type="ECO:0000256" key="5">
    <source>
        <dbReference type="SAM" id="MobiDB-lite"/>
    </source>
</evidence>
<comment type="subcellular location">
    <subcellularLocation>
        <location evidence="1">Membrane</location>
        <topology evidence="1">Multi-pass membrane protein</topology>
    </subcellularLocation>
</comment>
<dbReference type="STRING" id="599839.J4G169"/>
<dbReference type="InterPro" id="IPR005178">
    <property type="entry name" value="Ostalpha/TMEM184C"/>
</dbReference>
<feature type="compositionally biased region" description="Basic residues" evidence="5">
    <location>
        <begin position="1028"/>
        <end position="1038"/>
    </location>
</feature>
<dbReference type="AlphaFoldDB" id="J4G169"/>